<comment type="caution">
    <text evidence="8">The sequence shown here is derived from an EMBL/GenBank/DDBJ whole genome shotgun (WGS) entry which is preliminary data.</text>
</comment>
<feature type="signal peptide" evidence="7">
    <location>
        <begin position="1"/>
        <end position="18"/>
    </location>
</feature>
<accession>A0ABR3FAG1</accession>
<keyword evidence="4 7" id="KW-0964">Secreted</keyword>
<evidence type="ECO:0000256" key="6">
    <source>
        <dbReference type="ARBA" id="ARBA00093546"/>
    </source>
</evidence>
<keyword evidence="3 7" id="KW-0134">Cell wall</keyword>
<gene>
    <name evidence="8" type="ORF">V5O48_009670</name>
</gene>
<dbReference type="EMBL" id="JBAHYK010000647">
    <property type="protein sequence ID" value="KAL0572288.1"/>
    <property type="molecule type" value="Genomic_DNA"/>
</dbReference>
<keyword evidence="5 7" id="KW-1015">Disulfide bond</keyword>
<dbReference type="InterPro" id="IPR001338">
    <property type="entry name" value="Class_I_Hydrophobin"/>
</dbReference>
<organism evidence="8 9">
    <name type="scientific">Marasmius crinis-equi</name>
    <dbReference type="NCBI Taxonomy" id="585013"/>
    <lineage>
        <taxon>Eukaryota</taxon>
        <taxon>Fungi</taxon>
        <taxon>Dikarya</taxon>
        <taxon>Basidiomycota</taxon>
        <taxon>Agaricomycotina</taxon>
        <taxon>Agaricomycetes</taxon>
        <taxon>Agaricomycetidae</taxon>
        <taxon>Agaricales</taxon>
        <taxon>Marasmiineae</taxon>
        <taxon>Marasmiaceae</taxon>
        <taxon>Marasmius</taxon>
    </lineage>
</organism>
<evidence type="ECO:0000256" key="4">
    <source>
        <dbReference type="ARBA" id="ARBA00022525"/>
    </source>
</evidence>
<dbReference type="SMART" id="SM00075">
    <property type="entry name" value="HYDRO"/>
    <property type="match status" value="1"/>
</dbReference>
<sequence>MLFTKFFAVSTLSALAVATPVKQRTDGGSSGSCNTGPIQCCETVTTALDPVVGPVLKLLGIVIQDLNVPVALTCSPITILGGGNGGCAYYILFGTAMLILFVARIIATVASSPSAVSQLFSEIAMGWCRLETDAMRMSAVNEDLHTNVASEKRNLLSEGPFLDCPELNQYRATRARVEGKFWCQTFVSFGARDVEVVCICLL</sequence>
<dbReference type="CDD" id="cd23507">
    <property type="entry name" value="hydrophobin_I"/>
    <property type="match status" value="1"/>
</dbReference>
<comment type="subcellular location">
    <subcellularLocation>
        <location evidence="1 7">Secreted</location>
        <location evidence="1 7">Cell wall</location>
    </subcellularLocation>
</comment>
<evidence type="ECO:0000256" key="5">
    <source>
        <dbReference type="ARBA" id="ARBA00023157"/>
    </source>
</evidence>
<comment type="similarity">
    <text evidence="2 7">Belongs to the fungal hydrophobin family.</text>
</comment>
<evidence type="ECO:0000256" key="2">
    <source>
        <dbReference type="ARBA" id="ARBA00010446"/>
    </source>
</evidence>
<reference evidence="8 9" key="1">
    <citation type="submission" date="2024-02" db="EMBL/GenBank/DDBJ databases">
        <title>A draft genome for the cacao thread blight pathogen Marasmius crinis-equi.</title>
        <authorList>
            <person name="Cohen S.P."/>
            <person name="Baruah I.K."/>
            <person name="Amoako-Attah I."/>
            <person name="Bukari Y."/>
            <person name="Meinhardt L.W."/>
            <person name="Bailey B.A."/>
        </authorList>
    </citation>
    <scope>NUCLEOTIDE SEQUENCE [LARGE SCALE GENOMIC DNA]</scope>
    <source>
        <strain evidence="8 9">GH-76</strain>
    </source>
</reference>
<name>A0ABR3FAG1_9AGAR</name>
<evidence type="ECO:0000256" key="7">
    <source>
        <dbReference type="RuleBase" id="RU365009"/>
    </source>
</evidence>
<feature type="chain" id="PRO_5044993153" description="Hydrophobin" evidence="7">
    <location>
        <begin position="19"/>
        <end position="202"/>
    </location>
</feature>
<keyword evidence="7" id="KW-0732">Signal</keyword>
<dbReference type="Proteomes" id="UP001465976">
    <property type="component" value="Unassembled WGS sequence"/>
</dbReference>
<proteinExistence type="inferred from homology"/>
<evidence type="ECO:0000313" key="9">
    <source>
        <dbReference type="Proteomes" id="UP001465976"/>
    </source>
</evidence>
<comment type="subunit">
    <text evidence="6">Self-assembles to form functional amyloid fibrils called rodlets. Self-assembly into fibrillar rodlets occurs spontaneously at hydrophobic:hydrophilic interfaces and the rodlets further associate laterally to form amphipathic monolayers.</text>
</comment>
<evidence type="ECO:0000256" key="3">
    <source>
        <dbReference type="ARBA" id="ARBA00022512"/>
    </source>
</evidence>
<protein>
    <recommendedName>
        <fullName evidence="7">Hydrophobin</fullName>
    </recommendedName>
</protein>
<evidence type="ECO:0000313" key="8">
    <source>
        <dbReference type="EMBL" id="KAL0572288.1"/>
    </source>
</evidence>
<evidence type="ECO:0000256" key="1">
    <source>
        <dbReference type="ARBA" id="ARBA00004191"/>
    </source>
</evidence>
<dbReference type="Pfam" id="PF01185">
    <property type="entry name" value="Hydrophobin"/>
    <property type="match status" value="1"/>
</dbReference>
<keyword evidence="9" id="KW-1185">Reference proteome</keyword>